<dbReference type="EMBL" id="RBAN01000001">
    <property type="protein sequence ID" value="RKN58102.1"/>
    <property type="molecule type" value="Genomic_DNA"/>
</dbReference>
<keyword evidence="7" id="KW-1185">Reference proteome</keyword>
<sequence>MAPGARDRGRDRRPAHPDPWPAGPARWGRGLRGDVVTESSRRALRLALWAQRQAHVVPKPLRRVAGRTLRRFTKPDAATAGPSEDWSVPLVPGRGAGDLEALQPVSAGTLPPAPPPTVEVVESERVRCAIAAGVLDVGGAEEVAAFLARRLPAHNVETAVVYSDTRLPGQEGEGGRLARSLAAEGIATHQLTPDDAGVWMRSWRPDVISAHNARDWLLDVAAEIGVPWVETLHDMHRFYHPHSWAPERERARRVAAQVAVSDLVRQQYLARIPTYPGDRVVTVPNGVDGSRVPLVDRARARAALGLADEFLFVSLARYCLQKNTYGLVTAFAEVAAEHPDAHLLVAGRADDDLLYYEQTRQAAASVPVADRIHLRGHCANPAALLAAADAFVLDSFFEGWSLASMEALVAGVPVVMTDVGGAREQLAAGRRGHLVANPAGSAELVDWQVINDLRYRPQGNRADLVAAMSSMVRDRTAWADARERLRDEATETFSPAASLAGHAAVLRAVALGRPLPIRAFSGEPGRSGGDPAPLG</sequence>
<dbReference type="GO" id="GO:0016757">
    <property type="term" value="F:glycosyltransferase activity"/>
    <property type="evidence" value="ECO:0007669"/>
    <property type="project" value="UniProtKB-KW"/>
</dbReference>
<dbReference type="Gene3D" id="3.40.50.2000">
    <property type="entry name" value="Glycogen Phosphorylase B"/>
    <property type="match status" value="2"/>
</dbReference>
<evidence type="ECO:0000313" key="6">
    <source>
        <dbReference type="EMBL" id="RKN58102.1"/>
    </source>
</evidence>
<name>A0A3B0AC33_9ACTN</name>
<dbReference type="AlphaFoldDB" id="A0A3B0AC33"/>
<evidence type="ECO:0000256" key="2">
    <source>
        <dbReference type="ARBA" id="ARBA00022679"/>
    </source>
</evidence>
<dbReference type="Pfam" id="PF00534">
    <property type="entry name" value="Glycos_transf_1"/>
    <property type="match status" value="1"/>
</dbReference>
<evidence type="ECO:0000256" key="1">
    <source>
        <dbReference type="ARBA" id="ARBA00022676"/>
    </source>
</evidence>
<dbReference type="Proteomes" id="UP000279968">
    <property type="component" value="Unassembled WGS sequence"/>
</dbReference>
<comment type="caution">
    <text evidence="6">The sequence shown here is derived from an EMBL/GenBank/DDBJ whole genome shotgun (WGS) entry which is preliminary data.</text>
</comment>
<dbReference type="SUPFAM" id="SSF53756">
    <property type="entry name" value="UDP-Glycosyltransferase/glycogen phosphorylase"/>
    <property type="match status" value="1"/>
</dbReference>
<feature type="domain" description="Glycosyl transferase family 1" evidence="4">
    <location>
        <begin position="298"/>
        <end position="439"/>
    </location>
</feature>
<dbReference type="PANTHER" id="PTHR12526">
    <property type="entry name" value="GLYCOSYLTRANSFERASE"/>
    <property type="match status" value="1"/>
</dbReference>
<keyword evidence="1" id="KW-0328">Glycosyltransferase</keyword>
<organism evidence="6 7">
    <name type="scientific">Micromonospora costi</name>
    <dbReference type="NCBI Taxonomy" id="1530042"/>
    <lineage>
        <taxon>Bacteria</taxon>
        <taxon>Bacillati</taxon>
        <taxon>Actinomycetota</taxon>
        <taxon>Actinomycetes</taxon>
        <taxon>Micromonosporales</taxon>
        <taxon>Micromonosporaceae</taxon>
        <taxon>Micromonospora</taxon>
    </lineage>
</organism>
<dbReference type="InterPro" id="IPR001296">
    <property type="entry name" value="Glyco_trans_1"/>
</dbReference>
<evidence type="ECO:0000259" key="4">
    <source>
        <dbReference type="Pfam" id="PF00534"/>
    </source>
</evidence>
<feature type="compositionally biased region" description="Basic and acidic residues" evidence="3">
    <location>
        <begin position="1"/>
        <end position="16"/>
    </location>
</feature>
<evidence type="ECO:0000313" key="7">
    <source>
        <dbReference type="Proteomes" id="UP000279968"/>
    </source>
</evidence>
<feature type="domain" description="Glycosyltransferase subfamily 4-like N-terminal" evidence="5">
    <location>
        <begin position="137"/>
        <end position="288"/>
    </location>
</feature>
<accession>A0A3B0AC33</accession>
<gene>
    <name evidence="6" type="ORF">D7193_05775</name>
</gene>
<proteinExistence type="predicted"/>
<reference evidence="6 7" key="1">
    <citation type="journal article" date="2015" name="Int. J. Syst. Evol. Microbiol.">
        <title>Micromonospora costi sp. nov., isolated from a leaf of Costus speciosus.</title>
        <authorList>
            <person name="Thawai C."/>
        </authorList>
    </citation>
    <scope>NUCLEOTIDE SEQUENCE [LARGE SCALE GENOMIC DNA]</scope>
    <source>
        <strain evidence="6 7">CS1-12</strain>
    </source>
</reference>
<evidence type="ECO:0000259" key="5">
    <source>
        <dbReference type="Pfam" id="PF13439"/>
    </source>
</evidence>
<dbReference type="InterPro" id="IPR028098">
    <property type="entry name" value="Glyco_trans_4-like_N"/>
</dbReference>
<keyword evidence="2 6" id="KW-0808">Transferase</keyword>
<feature type="region of interest" description="Disordered" evidence="3">
    <location>
        <begin position="1"/>
        <end position="31"/>
    </location>
</feature>
<protein>
    <submittedName>
        <fullName evidence="6">Glycosyltransferase</fullName>
    </submittedName>
</protein>
<dbReference type="Pfam" id="PF13439">
    <property type="entry name" value="Glyco_transf_4"/>
    <property type="match status" value="1"/>
</dbReference>
<evidence type="ECO:0000256" key="3">
    <source>
        <dbReference type="SAM" id="MobiDB-lite"/>
    </source>
</evidence>